<feature type="transmembrane region" description="Helical" evidence="1">
    <location>
        <begin position="66"/>
        <end position="90"/>
    </location>
</feature>
<evidence type="ECO:0000313" key="3">
    <source>
        <dbReference type="EMBL" id="KAE9345412.1"/>
    </source>
</evidence>
<evidence type="ECO:0000313" key="4">
    <source>
        <dbReference type="Proteomes" id="UP000429607"/>
    </source>
</evidence>
<protein>
    <submittedName>
        <fullName evidence="2">Uncharacterized protein</fullName>
    </submittedName>
</protein>
<organism evidence="2 4">
    <name type="scientific">Phytophthora rubi</name>
    <dbReference type="NCBI Taxonomy" id="129364"/>
    <lineage>
        <taxon>Eukaryota</taxon>
        <taxon>Sar</taxon>
        <taxon>Stramenopiles</taxon>
        <taxon>Oomycota</taxon>
        <taxon>Peronosporomycetes</taxon>
        <taxon>Peronosporales</taxon>
        <taxon>Peronosporaceae</taxon>
        <taxon>Phytophthora</taxon>
    </lineage>
</organism>
<dbReference type="Proteomes" id="UP000429607">
    <property type="component" value="Unassembled WGS sequence"/>
</dbReference>
<dbReference type="AlphaFoldDB" id="A0A6A3NFM5"/>
<keyword evidence="1" id="KW-1133">Transmembrane helix</keyword>
<accession>A0A6A3NFM5</accession>
<dbReference type="EMBL" id="QXFT01000386">
    <property type="protein sequence ID" value="KAE9345412.1"/>
    <property type="molecule type" value="Genomic_DNA"/>
</dbReference>
<sequence>MVSNADDPAWNVCPADDGYAALTVPCHRRDEYTDAEMAAMIKPTGNAWVTTWLEEEFGESSEGFDLLWLIPIISGALAVFVGGGVGWFYWRKRTRKPGKGRYDLEDSGLNYLDGGTPVLALVDQVPSGPGSTWFTSASTGVPSRLRAPVDRAVPAPTRRSRFCLTARI</sequence>
<proteinExistence type="predicted"/>
<gene>
    <name evidence="2" type="ORF">PR001_g7353</name>
    <name evidence="3" type="ORF">PR003_g7969</name>
</gene>
<keyword evidence="1" id="KW-0472">Membrane</keyword>
<evidence type="ECO:0000256" key="1">
    <source>
        <dbReference type="SAM" id="Phobius"/>
    </source>
</evidence>
<dbReference type="Proteomes" id="UP000434957">
    <property type="component" value="Unassembled WGS sequence"/>
</dbReference>
<reference evidence="2 4" key="1">
    <citation type="submission" date="2018-09" db="EMBL/GenBank/DDBJ databases">
        <title>Genomic investigation of the strawberry pathogen Phytophthora fragariae indicates pathogenicity is determined by transcriptional variation in three key races.</title>
        <authorList>
            <person name="Adams T.M."/>
            <person name="Armitage A.D."/>
            <person name="Sobczyk M.K."/>
            <person name="Bates H.J."/>
            <person name="Dunwell J.M."/>
            <person name="Nellist C.F."/>
            <person name="Harrison R.J."/>
        </authorList>
    </citation>
    <scope>NUCLEOTIDE SEQUENCE [LARGE SCALE GENOMIC DNA]</scope>
    <source>
        <strain evidence="2 4">SCRP249</strain>
        <strain evidence="3 5">SCRP333</strain>
    </source>
</reference>
<evidence type="ECO:0000313" key="2">
    <source>
        <dbReference type="EMBL" id="KAE9039822.1"/>
    </source>
</evidence>
<keyword evidence="5" id="KW-1185">Reference proteome</keyword>
<dbReference type="EMBL" id="QXFV01000364">
    <property type="protein sequence ID" value="KAE9039822.1"/>
    <property type="molecule type" value="Genomic_DNA"/>
</dbReference>
<keyword evidence="1" id="KW-0812">Transmembrane</keyword>
<name>A0A6A3NFM5_9STRA</name>
<comment type="caution">
    <text evidence="2">The sequence shown here is derived from an EMBL/GenBank/DDBJ whole genome shotgun (WGS) entry which is preliminary data.</text>
</comment>
<evidence type="ECO:0000313" key="5">
    <source>
        <dbReference type="Proteomes" id="UP000434957"/>
    </source>
</evidence>